<feature type="region of interest" description="Disordered" evidence="4">
    <location>
        <begin position="143"/>
        <end position="176"/>
    </location>
</feature>
<feature type="compositionally biased region" description="Basic and acidic residues" evidence="4">
    <location>
        <begin position="246"/>
        <end position="256"/>
    </location>
</feature>
<sequence>MSSISELILNSGPFSPVWIAGTMKDKIGKKVVLSTDIADIAEKIMSEDRINLVLRLSGMLLKGLVVVYSKKTMYMLSDCEDIITKIMQSFKTNAVNLPPQSRSGEAHTIPINPQIQTVNLDSIGDLDKWLKEMNPEEAYYIKQPPLELPSQSENSQILTQLSESSSSLSSTPSSQMLFSDTLVEPIPPPQTAGQDFEQLPVPQWSTDNDVVQPVFEDIDDNPIDEPLNEPINDQTETETETESTADNDREKQRSRIVDSQIDLPNVRGQHRRRARAPATIHKGTALPQNEELEELFDLAKQEFNKPPQQQETDLENSDFAMPAEEVRYDNLPDVSDSDIPEQQDFSDNEDNMRKISLPSTPNDYLDISRRNKLSAEQTPNSVKLYSPYPNIQFAIEKTPRRSVEDSITKETISVLNKVRKGLKDKESITFNQAFQGSSRHGAAAAFYQLLVLRSTGYTINVEQESPYEPINIRPGPTFLST</sequence>
<comment type="similarity">
    <text evidence="2">Belongs to the rad21 family.</text>
</comment>
<evidence type="ECO:0000256" key="3">
    <source>
        <dbReference type="ARBA" id="ARBA00023242"/>
    </source>
</evidence>
<dbReference type="PANTHER" id="PTHR12585:SF69">
    <property type="entry name" value="FI11703P"/>
    <property type="match status" value="1"/>
</dbReference>
<feature type="domain" description="Rad21/Rec8-like protein N-terminal" evidence="6">
    <location>
        <begin position="4"/>
        <end position="101"/>
    </location>
</feature>
<feature type="compositionally biased region" description="Acidic residues" evidence="4">
    <location>
        <begin position="217"/>
        <end position="227"/>
    </location>
</feature>
<feature type="compositionally biased region" description="Acidic residues" evidence="4">
    <location>
        <begin position="235"/>
        <end position="245"/>
    </location>
</feature>
<dbReference type="SUPFAM" id="SSF46785">
    <property type="entry name" value="Winged helix' DNA-binding domain"/>
    <property type="match status" value="1"/>
</dbReference>
<protein>
    <submittedName>
        <fullName evidence="7">Uncharacterized protein</fullName>
    </submittedName>
</protein>
<comment type="caution">
    <text evidence="7">The sequence shown here is derived from an EMBL/GenBank/DDBJ whole genome shotgun (WGS) entry which is preliminary data.</text>
</comment>
<dbReference type="InterPro" id="IPR006910">
    <property type="entry name" value="Rad21_Rec8_N"/>
</dbReference>
<evidence type="ECO:0000313" key="8">
    <source>
        <dbReference type="Proteomes" id="UP001470230"/>
    </source>
</evidence>
<organism evidence="7 8">
    <name type="scientific">Tritrichomonas musculus</name>
    <dbReference type="NCBI Taxonomy" id="1915356"/>
    <lineage>
        <taxon>Eukaryota</taxon>
        <taxon>Metamonada</taxon>
        <taxon>Parabasalia</taxon>
        <taxon>Tritrichomonadida</taxon>
        <taxon>Tritrichomonadidae</taxon>
        <taxon>Tritrichomonas</taxon>
    </lineage>
</organism>
<dbReference type="InterPro" id="IPR023093">
    <property type="entry name" value="ScpA-like_C"/>
</dbReference>
<dbReference type="Proteomes" id="UP001470230">
    <property type="component" value="Unassembled WGS sequence"/>
</dbReference>
<evidence type="ECO:0000313" key="7">
    <source>
        <dbReference type="EMBL" id="KAK8895637.1"/>
    </source>
</evidence>
<keyword evidence="8" id="KW-1185">Reference proteome</keyword>
<proteinExistence type="inferred from homology"/>
<feature type="compositionally biased region" description="Acidic residues" evidence="4">
    <location>
        <begin position="335"/>
        <end position="349"/>
    </location>
</feature>
<dbReference type="InterPro" id="IPR006909">
    <property type="entry name" value="Rad21/Rec8_C_eu"/>
</dbReference>
<dbReference type="Pfam" id="PF04825">
    <property type="entry name" value="Rad21_Rec8_N"/>
    <property type="match status" value="1"/>
</dbReference>
<feature type="region of interest" description="Disordered" evidence="4">
    <location>
        <begin position="330"/>
        <end position="365"/>
    </location>
</feature>
<name>A0ABR2KYX5_9EUKA</name>
<dbReference type="Pfam" id="PF04824">
    <property type="entry name" value="Rad21_Rec8"/>
    <property type="match status" value="1"/>
</dbReference>
<dbReference type="InterPro" id="IPR039781">
    <property type="entry name" value="Rad21/Rec8-like"/>
</dbReference>
<comment type="subcellular location">
    <subcellularLocation>
        <location evidence="1">Nucleus</location>
    </subcellularLocation>
</comment>
<gene>
    <name evidence="7" type="ORF">M9Y10_024107</name>
</gene>
<reference evidence="7 8" key="1">
    <citation type="submission" date="2024-04" db="EMBL/GenBank/DDBJ databases">
        <title>Tritrichomonas musculus Genome.</title>
        <authorList>
            <person name="Alves-Ferreira E."/>
            <person name="Grigg M."/>
            <person name="Lorenzi H."/>
            <person name="Galac M."/>
        </authorList>
    </citation>
    <scope>NUCLEOTIDE SEQUENCE [LARGE SCALE GENOMIC DNA]</scope>
    <source>
        <strain evidence="7 8">EAF2021</strain>
    </source>
</reference>
<evidence type="ECO:0000259" key="5">
    <source>
        <dbReference type="Pfam" id="PF04824"/>
    </source>
</evidence>
<accession>A0ABR2KYX5</accession>
<feature type="compositionally biased region" description="Low complexity" evidence="4">
    <location>
        <begin position="155"/>
        <end position="176"/>
    </location>
</feature>
<evidence type="ECO:0000259" key="6">
    <source>
        <dbReference type="Pfam" id="PF04825"/>
    </source>
</evidence>
<dbReference type="EMBL" id="JAPFFF010000003">
    <property type="protein sequence ID" value="KAK8895637.1"/>
    <property type="molecule type" value="Genomic_DNA"/>
</dbReference>
<feature type="domain" description="Rad21/Rec8-like protein C-terminal eukaryotic" evidence="5">
    <location>
        <begin position="424"/>
        <end position="478"/>
    </location>
</feature>
<keyword evidence="3" id="KW-0539">Nucleus</keyword>
<evidence type="ECO:0000256" key="1">
    <source>
        <dbReference type="ARBA" id="ARBA00004123"/>
    </source>
</evidence>
<evidence type="ECO:0000256" key="2">
    <source>
        <dbReference type="ARBA" id="ARBA00009870"/>
    </source>
</evidence>
<dbReference type="InterPro" id="IPR036390">
    <property type="entry name" value="WH_DNA-bd_sf"/>
</dbReference>
<dbReference type="Gene3D" id="1.10.10.580">
    <property type="entry name" value="Structural maintenance of chromosome 1. Chain E"/>
    <property type="match status" value="1"/>
</dbReference>
<feature type="region of interest" description="Disordered" evidence="4">
    <location>
        <begin position="217"/>
        <end position="262"/>
    </location>
</feature>
<dbReference type="PANTHER" id="PTHR12585">
    <property type="entry name" value="SCC1 / RAD21 FAMILY MEMBER"/>
    <property type="match status" value="1"/>
</dbReference>
<evidence type="ECO:0000256" key="4">
    <source>
        <dbReference type="SAM" id="MobiDB-lite"/>
    </source>
</evidence>